<dbReference type="PANTHER" id="PTHR38690:SF1">
    <property type="entry name" value="PROTEASE"/>
    <property type="match status" value="1"/>
</dbReference>
<dbReference type="EMBL" id="JAMXHT010000006">
    <property type="protein sequence ID" value="MCO5400018.1"/>
    <property type="molecule type" value="Genomic_DNA"/>
</dbReference>
<feature type="compositionally biased region" description="Pro residues" evidence="1">
    <location>
        <begin position="1"/>
        <end position="10"/>
    </location>
</feature>
<organism evidence="4 5">
    <name type="scientific">Ralstonia soli</name>
    <dbReference type="NCBI Taxonomy" id="2953896"/>
    <lineage>
        <taxon>Bacteria</taxon>
        <taxon>Pseudomonadati</taxon>
        <taxon>Pseudomonadota</taxon>
        <taxon>Betaproteobacteria</taxon>
        <taxon>Burkholderiales</taxon>
        <taxon>Burkholderiaceae</taxon>
        <taxon>Ralstonia</taxon>
    </lineage>
</organism>
<dbReference type="InterPro" id="IPR025263">
    <property type="entry name" value="YhdP_central"/>
</dbReference>
<name>A0ABT1ANL9_9RALS</name>
<keyword evidence="2" id="KW-0812">Transmembrane</keyword>
<keyword evidence="5" id="KW-1185">Reference proteome</keyword>
<evidence type="ECO:0000313" key="5">
    <source>
        <dbReference type="Proteomes" id="UP001162811"/>
    </source>
</evidence>
<feature type="compositionally biased region" description="Polar residues" evidence="1">
    <location>
        <begin position="12"/>
        <end position="23"/>
    </location>
</feature>
<comment type="caution">
    <text evidence="4">The sequence shown here is derived from an EMBL/GenBank/DDBJ whole genome shotgun (WGS) entry which is preliminary data.</text>
</comment>
<dbReference type="NCBIfam" id="TIGR02099">
    <property type="entry name" value="YhdP family protein"/>
    <property type="match status" value="1"/>
</dbReference>
<evidence type="ECO:0000259" key="3">
    <source>
        <dbReference type="Pfam" id="PF13116"/>
    </source>
</evidence>
<dbReference type="Pfam" id="PF13116">
    <property type="entry name" value="YhdP"/>
    <property type="match status" value="1"/>
</dbReference>
<evidence type="ECO:0000313" key="4">
    <source>
        <dbReference type="EMBL" id="MCO5400018.1"/>
    </source>
</evidence>
<feature type="transmembrane region" description="Helical" evidence="2">
    <location>
        <begin position="61"/>
        <end position="85"/>
    </location>
</feature>
<keyword evidence="2" id="KW-0472">Membrane</keyword>
<feature type="region of interest" description="Disordered" evidence="1">
    <location>
        <begin position="1"/>
        <end position="23"/>
    </location>
</feature>
<sequence length="1437" mass="154877">MPRPPQPPESPKSNGGHASTLSTRRAGQPTAWARVAGLAGQLVRGIGAIIRAPIWRTLWRVLWKTAAALAVLAVVGMLAVRFILWPRVSVAREWMEREASSALHATVGIGSLETYWDGWHPAFRAQRIEARDTAGRRTFAVQDVQARLSWRSLLRMQITFAVLHASQADVLVRRNPEGALLVAGMPLGPDTGDDGDFFDQLLSQGDIDFRQGAVRWLDEQQKLPEVTLGNVRVQLRSGPTRHRLDASGTSPSLFNGAIKLHADFRHDLLARPGDWRHWHGQASWQVDTLQLAAVQRYVPVLAEAKSGTLSSDGSVEFADGVFTRSQARLTGQQLDLQIRKDLDRLQLRSLQALATHQRNAKGEHSLRVDTLLWQPLTPPAQPAPVPELAGPGIESPANPAGTPRGVRNVTVGWALDSRDALRNLQIKATTLDLTDLRHIATALPLPARVLEPLRTKQPAGRIDDLDIHWQRDVSRWLPQSATSTPAPVHFTGRATMRQVSFGPGALPAVPPGHHPEPAVPGIENLSGNAVFSDEGDTQRGTLRIDSADAALLLPGTFAEPRVPLDRLQGTFDWTYHKQALVVTSTNLAFSNSDLSARISGSYRHAPDTSHLGNIDLKGTLDRANVPRVPRYLPLSIGQHLRDYLSGALLAGTASNVGFVLSGDLHDFPFRPPHKGAFRVEVPVQDVTYQSAPPEAAHNPPSQVPTHPGDWPAFSNIDGTVVFDRASLAFKVARARVMGVNLQDVNGSLPDMEDHNPLLTIDGRGDGATQNFLQYVEATPVGEWIGHFTKDARAQGNATLALKLDLPLHEMHSTRAQGSVTFLRNDVTLVPQAPPLTDVTGALTFTQKGIGFENLRARFAGGDIRPTGGTAPDGTIRIQVAGTASAQGLRETTPQNSPIAAIARALDGSAPYSATLSVKQHRPIIQVQSDLTPMTVRLPAPLNKAAGQPLPVRFEMQPLATNTALDEIVLQIGNIVSARYEQRSTGGGNSGGVEVLRGGIGVRQPVPQPQDGVQASLALDQLDIDAWRHVFATPAADKSPSQIATEHAANAASASDAHSAYLPSRLSARAQTLRILGRDFNAVRIDATRDGPNWQSTIDSREIAGSTRWHAESAAVPFGELTMRLSRMSIPDAKEETALTESLASSSQEIPSVDLVADKFDLRGKALGKLEIKARSQINDGAPVWTLETLKIEQPAATLTARGTWRIPRRLRGGGDDPERRTLLDFSLDLRDTGELLQKMGFAKVIDGAKGKLEGRVVWRGSPMSIDTPTLNGRMALNLERGQFLQVDPGLAKLAGVLSLQGLLHFATDLRSATGRGTPFDHVSATGTIANGVARTEDFAVRGPQFQVAMQGSANILDETQDLRVKVTPKVDATSASLAAAFINPAIGLGTLAAQLILGDQVSKAFATQYHVTGSWADPKIEKVASSNSGSQSQTSAK</sequence>
<evidence type="ECO:0000256" key="2">
    <source>
        <dbReference type="SAM" id="Phobius"/>
    </source>
</evidence>
<dbReference type="PANTHER" id="PTHR38690">
    <property type="entry name" value="PROTEASE-RELATED"/>
    <property type="match status" value="1"/>
</dbReference>
<feature type="domain" description="YhdP central" evidence="3">
    <location>
        <begin position="55"/>
        <end position="1420"/>
    </location>
</feature>
<reference evidence="4" key="1">
    <citation type="submission" date="2022-06" db="EMBL/GenBank/DDBJ databases">
        <authorList>
            <person name="Lu C.-H."/>
        </authorList>
    </citation>
    <scope>NUCLEOTIDE SEQUENCE</scope>
    <source>
        <strain evidence="4">21MJYT02-11</strain>
    </source>
</reference>
<proteinExistence type="predicted"/>
<dbReference type="RefSeq" id="WP_252682652.1">
    <property type="nucleotide sequence ID" value="NZ_JAMXHT010000006.1"/>
</dbReference>
<gene>
    <name evidence="4" type="ORF">NG900_17610</name>
</gene>
<protein>
    <submittedName>
        <fullName evidence="4">TIGR02099 family protein</fullName>
    </submittedName>
</protein>
<evidence type="ECO:0000256" key="1">
    <source>
        <dbReference type="SAM" id="MobiDB-lite"/>
    </source>
</evidence>
<reference evidence="4" key="2">
    <citation type="journal article" date="2023" name="Front. Microbiol.">
        <title>Ralstonia chuxiongensis sp. nov., Ralstonia mojiangensis sp. nov., and Ralstonia soli sp. nov., isolated from tobacco fields, are three novel species in the family Burkholderiaceae.</title>
        <authorList>
            <person name="Lu C.H."/>
            <person name="Zhang Y.Y."/>
            <person name="Jiang N."/>
            <person name="Chen W."/>
            <person name="Shao X."/>
            <person name="Zhao Z.M."/>
            <person name="Lu W.L."/>
            <person name="Hu X."/>
            <person name="Xi Y.X."/>
            <person name="Zou S.Y."/>
            <person name="Wei Q.J."/>
            <person name="Lin Z.L."/>
            <person name="Gong L."/>
            <person name="Gai X.T."/>
            <person name="Zhang L.Q."/>
            <person name="Li J.Y."/>
            <person name="Jin Y."/>
            <person name="Xia Z.Y."/>
        </authorList>
    </citation>
    <scope>NUCLEOTIDE SEQUENCE</scope>
    <source>
        <strain evidence="4">21MJYT02-11</strain>
    </source>
</reference>
<keyword evidence="2" id="KW-1133">Transmembrane helix</keyword>
<dbReference type="InterPro" id="IPR011836">
    <property type="entry name" value="YhdP"/>
</dbReference>
<accession>A0ABT1ANL9</accession>
<dbReference type="Proteomes" id="UP001162811">
    <property type="component" value="Unassembled WGS sequence"/>
</dbReference>